<evidence type="ECO:0000256" key="1">
    <source>
        <dbReference type="PIRSR" id="PIRSR037847-1"/>
    </source>
</evidence>
<dbReference type="PANTHER" id="PTHR40068:SF1">
    <property type="entry name" value="TRANSCRIPTION REPRESSOR NIAR-RELATED"/>
    <property type="match status" value="1"/>
</dbReference>
<evidence type="ECO:0000313" key="4">
    <source>
        <dbReference type="EMBL" id="KRL04829.1"/>
    </source>
</evidence>
<feature type="domain" description="Helix-turn-helix type 11" evidence="3">
    <location>
        <begin position="23"/>
        <end position="65"/>
    </location>
</feature>
<dbReference type="PANTHER" id="PTHR40068">
    <property type="entry name" value="TRANSCRIPTION REPRESSOR NIAR-RELATED"/>
    <property type="match status" value="1"/>
</dbReference>
<feature type="binding site" evidence="1">
    <location>
        <position position="89"/>
    </location>
    <ligand>
        <name>Ni(2+)</name>
        <dbReference type="ChEBI" id="CHEBI:49786"/>
    </ligand>
</feature>
<dbReference type="InterPro" id="IPR035922">
    <property type="entry name" value="3H_dom_sf"/>
</dbReference>
<feature type="binding site" evidence="1">
    <location>
        <position position="148"/>
    </location>
    <ligand>
        <name>Ni(2+)</name>
        <dbReference type="ChEBI" id="CHEBI:49786"/>
    </ligand>
</feature>
<dbReference type="GO" id="GO:0046872">
    <property type="term" value="F:metal ion binding"/>
    <property type="evidence" value="ECO:0007669"/>
    <property type="project" value="UniProtKB-KW"/>
</dbReference>
<dbReference type="InterPro" id="IPR004173">
    <property type="entry name" value="3H_domain"/>
</dbReference>
<dbReference type="PATRIC" id="fig|1423777.3.peg.2023"/>
<feature type="binding site" evidence="1">
    <location>
        <position position="150"/>
    </location>
    <ligand>
        <name>Ni(2+)</name>
        <dbReference type="ChEBI" id="CHEBI:49786"/>
    </ligand>
</feature>
<keyword evidence="1" id="KW-0533">Nickel</keyword>
<dbReference type="InterPro" id="IPR036388">
    <property type="entry name" value="WH-like_DNA-bd_sf"/>
</dbReference>
<keyword evidence="1" id="KW-0479">Metal-binding</keyword>
<reference evidence="4 5" key="1">
    <citation type="journal article" date="2015" name="Genome Announc.">
        <title>Expanding the biotechnology potential of lactobacilli through comparative genomics of 213 strains and associated genera.</title>
        <authorList>
            <person name="Sun Z."/>
            <person name="Harris H.M."/>
            <person name="McCann A."/>
            <person name="Guo C."/>
            <person name="Argimon S."/>
            <person name="Zhang W."/>
            <person name="Yang X."/>
            <person name="Jeffery I.B."/>
            <person name="Cooney J.C."/>
            <person name="Kagawa T.F."/>
            <person name="Liu W."/>
            <person name="Song Y."/>
            <person name="Salvetti E."/>
            <person name="Wrobel A."/>
            <person name="Rasinkangas P."/>
            <person name="Parkhill J."/>
            <person name="Rea M.C."/>
            <person name="O'Sullivan O."/>
            <person name="Ritari J."/>
            <person name="Douillard F.P."/>
            <person name="Paul Ross R."/>
            <person name="Yang R."/>
            <person name="Briner A.E."/>
            <person name="Felis G.E."/>
            <person name="de Vos W.M."/>
            <person name="Barrangou R."/>
            <person name="Klaenhammer T.R."/>
            <person name="Caufield P.W."/>
            <person name="Cui Y."/>
            <person name="Zhang H."/>
            <person name="O'Toole P.W."/>
        </authorList>
    </citation>
    <scope>NUCLEOTIDE SEQUENCE [LARGE SCALE GENOMIC DNA]</scope>
    <source>
        <strain evidence="4 5">DSM 19972</strain>
    </source>
</reference>
<dbReference type="InterPro" id="IPR013196">
    <property type="entry name" value="HTH_11"/>
</dbReference>
<dbReference type="Gene3D" id="1.10.10.10">
    <property type="entry name" value="Winged helix-like DNA-binding domain superfamily/Winged helix DNA-binding domain"/>
    <property type="match status" value="1"/>
</dbReference>
<evidence type="ECO:0000313" key="5">
    <source>
        <dbReference type="Proteomes" id="UP000051686"/>
    </source>
</evidence>
<dbReference type="Pfam" id="PF02829">
    <property type="entry name" value="3H"/>
    <property type="match status" value="1"/>
</dbReference>
<accession>A0A0R1M911</accession>
<dbReference type="Proteomes" id="UP000051686">
    <property type="component" value="Unassembled WGS sequence"/>
</dbReference>
<protein>
    <submittedName>
        <fullName evidence="4">YrxA</fullName>
    </submittedName>
</protein>
<evidence type="ECO:0000259" key="2">
    <source>
        <dbReference type="Pfam" id="PF02829"/>
    </source>
</evidence>
<dbReference type="STRING" id="1423777.FD46_GL001966"/>
<dbReference type="SUPFAM" id="SSF75500">
    <property type="entry name" value="Putative transcriptional regulator TM1602, C-terminal domain"/>
    <property type="match status" value="1"/>
</dbReference>
<dbReference type="SUPFAM" id="SSF46785">
    <property type="entry name" value="Winged helix' DNA-binding domain"/>
    <property type="match status" value="1"/>
</dbReference>
<proteinExistence type="predicted"/>
<dbReference type="Gene3D" id="3.30.1340.20">
    <property type="entry name" value="3H domain"/>
    <property type="match status" value="1"/>
</dbReference>
<organism evidence="4 5">
    <name type="scientific">Liquorilactobacillus oeni DSM 19972</name>
    <dbReference type="NCBI Taxonomy" id="1423777"/>
    <lineage>
        <taxon>Bacteria</taxon>
        <taxon>Bacillati</taxon>
        <taxon>Bacillota</taxon>
        <taxon>Bacilli</taxon>
        <taxon>Lactobacillales</taxon>
        <taxon>Lactobacillaceae</taxon>
        <taxon>Liquorilactobacillus</taxon>
    </lineage>
</organism>
<keyword evidence="5" id="KW-1185">Reference proteome</keyword>
<name>A0A0R1M911_9LACO</name>
<evidence type="ECO:0000259" key="3">
    <source>
        <dbReference type="Pfam" id="PF08279"/>
    </source>
</evidence>
<sequence>MGGDELKNSNLKRRAIIKNELWNSDVVSAGKFAKKFGVSRQTIVGDVALLRAEGEPIIATVNGYRIKEKSTAFHGILACRHSLDQTRLELETIVKLGGEVIDVTVEHNVYGQLTGTLGIATEADINDFMSRTVHGEHHLLSSLTNGIHLHEVACENESQFKKIKEQLSKLGILYK</sequence>
<feature type="binding site" evidence="1">
    <location>
        <position position="81"/>
    </location>
    <ligand>
        <name>Ni(2+)</name>
        <dbReference type="ChEBI" id="CHEBI:49786"/>
    </ligand>
</feature>
<dbReference type="EMBL" id="AZEH01000039">
    <property type="protein sequence ID" value="KRL04829.1"/>
    <property type="molecule type" value="Genomic_DNA"/>
</dbReference>
<feature type="domain" description="3H" evidence="2">
    <location>
        <begin position="78"/>
        <end position="173"/>
    </location>
</feature>
<dbReference type="InterPro" id="IPR026043">
    <property type="entry name" value="NadR"/>
</dbReference>
<gene>
    <name evidence="4" type="ORF">FD46_GL001966</name>
</gene>
<dbReference type="PIRSF" id="PIRSF037847">
    <property type="entry name" value="NiaR"/>
    <property type="match status" value="1"/>
</dbReference>
<dbReference type="Pfam" id="PF08279">
    <property type="entry name" value="HTH_11"/>
    <property type="match status" value="1"/>
</dbReference>
<dbReference type="InterPro" id="IPR036390">
    <property type="entry name" value="WH_DNA-bd_sf"/>
</dbReference>
<comment type="caution">
    <text evidence="4">The sequence shown here is derived from an EMBL/GenBank/DDBJ whole genome shotgun (WGS) entry which is preliminary data.</text>
</comment>
<dbReference type="AlphaFoldDB" id="A0A0R1M911"/>